<reference evidence="2 4" key="2">
    <citation type="submission" date="2019-12" db="EMBL/GenBank/DDBJ databases">
        <title>Complete genome sequence of Pseudomonas stutzeri.</title>
        <authorList>
            <person name="Lim S.R."/>
            <person name="Kim J.H."/>
        </authorList>
    </citation>
    <scope>NUCLEOTIDE SEQUENCE [LARGE SCALE GENOMIC DNA]</scope>
    <source>
        <strain evidence="2 4">PM101005</strain>
        <plasmid evidence="2">p1_PM101005</plasmid>
        <plasmid evidence="4">p1_pm101005</plasmid>
    </source>
</reference>
<geneLocation type="plasmid" evidence="4">
    <name>p1_pm101005</name>
</geneLocation>
<protein>
    <submittedName>
        <fullName evidence="1">Uncharacterized protein</fullName>
    </submittedName>
</protein>
<dbReference type="EMBL" id="CP046903">
    <property type="protein sequence ID" value="QGZ32920.1"/>
    <property type="molecule type" value="Genomic_DNA"/>
</dbReference>
<dbReference type="PATRIC" id="fig|316.110.peg.4874"/>
<accession>A0A0D7E554</accession>
<geneLocation type="plasmid" evidence="2">
    <name>p1_PM101005</name>
</geneLocation>
<evidence type="ECO:0000313" key="2">
    <source>
        <dbReference type="EMBL" id="QGZ32920.1"/>
    </source>
</evidence>
<evidence type="ECO:0000313" key="3">
    <source>
        <dbReference type="Proteomes" id="UP000032439"/>
    </source>
</evidence>
<evidence type="ECO:0000313" key="1">
    <source>
        <dbReference type="EMBL" id="KIZ35998.1"/>
    </source>
</evidence>
<dbReference type="Proteomes" id="UP000438983">
    <property type="component" value="Plasmid p1_PM101005"/>
</dbReference>
<name>A0A0D7E554_STUST</name>
<gene>
    <name evidence="2" type="ORF">GQA94_22605</name>
    <name evidence="1" type="ORF">LO50_11230</name>
</gene>
<dbReference type="OrthoDB" id="5905663at2"/>
<reference evidence="1 3" key="1">
    <citation type="submission" date="2014-11" db="EMBL/GenBank/DDBJ databases">
        <title>Genomics and ecophysiology of heterotrophic nitrogen fixing bacteria isolated from estuarine surface water.</title>
        <authorList>
            <person name="Bentzon-Tilia M."/>
            <person name="Severin I."/>
            <person name="Hansen L.H."/>
            <person name="Riemann L."/>
        </authorList>
    </citation>
    <scope>NUCLEOTIDE SEQUENCE [LARGE SCALE GENOMIC DNA]</scope>
    <source>
        <strain evidence="1 3">BAL361</strain>
    </source>
</reference>
<dbReference type="AlphaFoldDB" id="A0A0D7E554"/>
<dbReference type="RefSeq" id="WP_019406495.1">
    <property type="nucleotide sequence ID" value="NZ_CP046903.1"/>
</dbReference>
<sequence length="135" mass="15977">MENVAVAPLLDLFGDEVIIQRRSLERRTRRKTVPIQVQVQLGFLDILEMSDAELELLRAEDEITDDYIDWMRSYMIKMTLRQILHPQVSIENWWDGMLWVLADEDEPFSFKTCCNAAGADHEEVRENFLSMMRRK</sequence>
<evidence type="ECO:0000313" key="4">
    <source>
        <dbReference type="Proteomes" id="UP000438983"/>
    </source>
</evidence>
<organism evidence="1 3">
    <name type="scientific">Stutzerimonas stutzeri</name>
    <name type="common">Pseudomonas stutzeri</name>
    <dbReference type="NCBI Taxonomy" id="316"/>
    <lineage>
        <taxon>Bacteria</taxon>
        <taxon>Pseudomonadati</taxon>
        <taxon>Pseudomonadota</taxon>
        <taxon>Gammaproteobacteria</taxon>
        <taxon>Pseudomonadales</taxon>
        <taxon>Pseudomonadaceae</taxon>
        <taxon>Stutzerimonas</taxon>
    </lineage>
</organism>
<dbReference type="EMBL" id="JXXD01000097">
    <property type="protein sequence ID" value="KIZ35998.1"/>
    <property type="molecule type" value="Genomic_DNA"/>
</dbReference>
<proteinExistence type="predicted"/>
<dbReference type="Proteomes" id="UP000032439">
    <property type="component" value="Unassembled WGS sequence"/>
</dbReference>
<keyword evidence="2" id="KW-0614">Plasmid</keyword>